<dbReference type="NCBIfam" id="TIGR01380">
    <property type="entry name" value="glut_syn"/>
    <property type="match status" value="1"/>
</dbReference>
<evidence type="ECO:0000256" key="1">
    <source>
        <dbReference type="ARBA" id="ARBA00001936"/>
    </source>
</evidence>
<dbReference type="InterPro" id="IPR016185">
    <property type="entry name" value="PreATP-grasp_dom_sf"/>
</dbReference>
<dbReference type="GO" id="GO:0004363">
    <property type="term" value="F:glutathione synthase activity"/>
    <property type="evidence" value="ECO:0007669"/>
    <property type="project" value="UniProtKB-UniRule"/>
</dbReference>
<comment type="caution">
    <text evidence="12">The sequence shown here is derived from an EMBL/GenBank/DDBJ whole genome shotgun (WGS) entry which is preliminary data.</text>
</comment>
<protein>
    <recommendedName>
        <fullName evidence="10">Glutathione synthetase</fullName>
        <ecNumber evidence="10">6.3.2.3</ecNumber>
    </recommendedName>
    <alternativeName>
        <fullName evidence="10">GSH synthetase</fullName>
        <shortName evidence="10">GSH-S</shortName>
        <shortName evidence="10">GSHase</shortName>
    </alternativeName>
    <alternativeName>
        <fullName evidence="10">Glutathione synthase</fullName>
    </alternativeName>
</protein>
<keyword evidence="7 10" id="KW-0067">ATP-binding</keyword>
<dbReference type="GO" id="GO:0005737">
    <property type="term" value="C:cytoplasm"/>
    <property type="evidence" value="ECO:0007669"/>
    <property type="project" value="TreeGrafter"/>
</dbReference>
<name>F5RFZ6_METUF</name>
<keyword evidence="8" id="KW-0460">Magnesium</keyword>
<dbReference type="SUPFAM" id="SSF52440">
    <property type="entry name" value="PreATP-grasp domain"/>
    <property type="match status" value="1"/>
</dbReference>
<dbReference type="PROSITE" id="PS50975">
    <property type="entry name" value="ATP_GRASP"/>
    <property type="match status" value="1"/>
</dbReference>
<dbReference type="PANTHER" id="PTHR21621">
    <property type="entry name" value="RIBOSOMAL PROTEIN S6 MODIFICATION PROTEIN"/>
    <property type="match status" value="1"/>
</dbReference>
<dbReference type="SUPFAM" id="SSF56059">
    <property type="entry name" value="Glutathione synthetase ATP-binding domain-like"/>
    <property type="match status" value="1"/>
</dbReference>
<dbReference type="eggNOG" id="COG0189">
    <property type="taxonomic scope" value="Bacteria"/>
</dbReference>
<dbReference type="Gene3D" id="3.40.50.20">
    <property type="match status" value="1"/>
</dbReference>
<evidence type="ECO:0000256" key="7">
    <source>
        <dbReference type="ARBA" id="ARBA00022840"/>
    </source>
</evidence>
<evidence type="ECO:0000256" key="9">
    <source>
        <dbReference type="ARBA" id="ARBA00023211"/>
    </source>
</evidence>
<proteinExistence type="inferred from homology"/>
<keyword evidence="9" id="KW-0464">Manganese</keyword>
<dbReference type="EMBL" id="AFHG01000057">
    <property type="protein sequence ID" value="EGK70484.1"/>
    <property type="molecule type" value="Genomic_DNA"/>
</dbReference>
<dbReference type="FunFam" id="3.30.1490.20:FF:000009">
    <property type="entry name" value="Glutathione synthetase"/>
    <property type="match status" value="1"/>
</dbReference>
<dbReference type="RefSeq" id="WP_008063775.1">
    <property type="nucleotide sequence ID" value="NZ_AFHG01000057.1"/>
</dbReference>
<dbReference type="GO" id="GO:0046872">
    <property type="term" value="F:metal ion binding"/>
    <property type="evidence" value="ECO:0007669"/>
    <property type="project" value="UniProtKB-KW"/>
</dbReference>
<comment type="cofactor">
    <cofactor evidence="2">
        <name>Mg(2+)</name>
        <dbReference type="ChEBI" id="CHEBI:18420"/>
    </cofactor>
</comment>
<evidence type="ECO:0000256" key="2">
    <source>
        <dbReference type="ARBA" id="ARBA00001946"/>
    </source>
</evidence>
<evidence type="ECO:0000259" key="11">
    <source>
        <dbReference type="PROSITE" id="PS50975"/>
    </source>
</evidence>
<evidence type="ECO:0000256" key="3">
    <source>
        <dbReference type="ARBA" id="ARBA00022598"/>
    </source>
</evidence>
<keyword evidence="5" id="KW-0479">Metal-binding</keyword>
<comment type="cofactor">
    <cofactor evidence="1">
        <name>Mn(2+)</name>
        <dbReference type="ChEBI" id="CHEBI:29035"/>
    </cofactor>
</comment>
<dbReference type="EC" id="6.3.2.3" evidence="10"/>
<keyword evidence="3 10" id="KW-0436">Ligase</keyword>
<sequence length="316" mass="34805">MTLRIAFIVDPLDKLKPAKDSSIAMMREAARRGHDIWAVQREALSLHGDEVMAEAVRIVPQRTDAPWYLAQESATRALREFDAVLMRQDPPFDFEYITATWMLERAAAAGVRVFNHPRAIRDHSEKVSICEFPDLIAPTLVSRDTVAINAFIDRHGDCILKPLDGMGGSRIFRVRADDANRNVIIETLTEDGARTLMAQRYIPEITEGDKRVLLIAGEPVPYCLARIPKAGETRGNLAAGGRGVAQPLSESDLAIARKLGPVLAARGLLLVGLDVIGDRLTEINVTSPTCFVEITEQTGFDVAAMFVDALERAAHR</sequence>
<gene>
    <name evidence="10" type="primary">gshB</name>
    <name evidence="12" type="ORF">METUNv1_03389</name>
</gene>
<keyword evidence="13" id="KW-1185">Reference proteome</keyword>
<dbReference type="InterPro" id="IPR011761">
    <property type="entry name" value="ATP-grasp"/>
</dbReference>
<dbReference type="Gene3D" id="3.30.1490.20">
    <property type="entry name" value="ATP-grasp fold, A domain"/>
    <property type="match status" value="1"/>
</dbReference>
<dbReference type="Gene3D" id="3.30.470.20">
    <property type="entry name" value="ATP-grasp fold, B domain"/>
    <property type="match status" value="1"/>
</dbReference>
<organism evidence="12 13">
    <name type="scientific">Methyloversatilis universalis (strain ATCC BAA-1314 / DSM 25237 / JCM 13912 / CCUG 52030 / FAM5)</name>
    <dbReference type="NCBI Taxonomy" id="1000565"/>
    <lineage>
        <taxon>Bacteria</taxon>
        <taxon>Pseudomonadati</taxon>
        <taxon>Pseudomonadota</taxon>
        <taxon>Betaproteobacteria</taxon>
        <taxon>Nitrosomonadales</taxon>
        <taxon>Sterolibacteriaceae</taxon>
        <taxon>Methyloversatilis</taxon>
    </lineage>
</organism>
<evidence type="ECO:0000256" key="10">
    <source>
        <dbReference type="HAMAP-Rule" id="MF_00162"/>
    </source>
</evidence>
<evidence type="ECO:0000313" key="13">
    <source>
        <dbReference type="Proteomes" id="UP000005019"/>
    </source>
</evidence>
<keyword evidence="6 10" id="KW-0547">Nucleotide-binding</keyword>
<dbReference type="GO" id="GO:0005524">
    <property type="term" value="F:ATP binding"/>
    <property type="evidence" value="ECO:0007669"/>
    <property type="project" value="UniProtKB-UniRule"/>
</dbReference>
<evidence type="ECO:0000256" key="4">
    <source>
        <dbReference type="ARBA" id="ARBA00022684"/>
    </source>
</evidence>
<comment type="catalytic activity">
    <reaction evidence="10">
        <text>gamma-L-glutamyl-L-cysteine + glycine + ATP = glutathione + ADP + phosphate + H(+)</text>
        <dbReference type="Rhea" id="RHEA:13557"/>
        <dbReference type="ChEBI" id="CHEBI:15378"/>
        <dbReference type="ChEBI" id="CHEBI:30616"/>
        <dbReference type="ChEBI" id="CHEBI:43474"/>
        <dbReference type="ChEBI" id="CHEBI:57305"/>
        <dbReference type="ChEBI" id="CHEBI:57925"/>
        <dbReference type="ChEBI" id="CHEBI:58173"/>
        <dbReference type="ChEBI" id="CHEBI:456216"/>
        <dbReference type="EC" id="6.3.2.3"/>
    </reaction>
</comment>
<dbReference type="OrthoDB" id="9785415at2"/>
<dbReference type="UniPathway" id="UPA00142">
    <property type="reaction ID" value="UER00210"/>
</dbReference>
<evidence type="ECO:0000256" key="5">
    <source>
        <dbReference type="ARBA" id="ARBA00022723"/>
    </source>
</evidence>
<feature type="domain" description="ATP-grasp" evidence="11">
    <location>
        <begin position="124"/>
        <end position="311"/>
    </location>
</feature>
<comment type="similarity">
    <text evidence="10">Belongs to the prokaryotic GSH synthase family.</text>
</comment>
<dbReference type="PANTHER" id="PTHR21621:SF4">
    <property type="entry name" value="GLUTATHIONE SYNTHETASE"/>
    <property type="match status" value="1"/>
</dbReference>
<dbReference type="Proteomes" id="UP000005019">
    <property type="component" value="Unassembled WGS sequence"/>
</dbReference>
<dbReference type="InterPro" id="IPR004218">
    <property type="entry name" value="GSHS_ATP-bd"/>
</dbReference>
<dbReference type="AlphaFoldDB" id="F5RFZ6"/>
<dbReference type="NCBIfam" id="NF003573">
    <property type="entry name" value="PRK05246.1"/>
    <property type="match status" value="1"/>
</dbReference>
<comment type="pathway">
    <text evidence="10">Sulfur metabolism; glutathione biosynthesis; glutathione from L-cysteine and L-glutamate: step 2/2.</text>
</comment>
<dbReference type="InterPro" id="IPR004215">
    <property type="entry name" value="GSHS_N"/>
</dbReference>
<dbReference type="HAMAP" id="MF_00162">
    <property type="entry name" value="GSH_S"/>
    <property type="match status" value="1"/>
</dbReference>
<reference evidence="12 13" key="1">
    <citation type="journal article" date="2011" name="J. Bacteriol.">
        <title>Genome sequence of Methyloversatilis universalis FAM5T, a methylotrophic representative of the order Rhodocyclales.</title>
        <authorList>
            <person name="Kittichotirat W."/>
            <person name="Good N.M."/>
            <person name="Hall R."/>
            <person name="Bringel F."/>
            <person name="Lajus A."/>
            <person name="Medigue C."/>
            <person name="Smalley N.E."/>
            <person name="Beck D."/>
            <person name="Bumgarner R."/>
            <person name="Vuilleumier S."/>
            <person name="Kalyuzhnaya M.G."/>
        </authorList>
    </citation>
    <scope>NUCLEOTIDE SEQUENCE [LARGE SCALE GENOMIC DNA]</scope>
    <source>
        <strain evidence="13">ATCC BAA-1314 / JCM 13912 / FAM5</strain>
    </source>
</reference>
<evidence type="ECO:0000313" key="12">
    <source>
        <dbReference type="EMBL" id="EGK70484.1"/>
    </source>
</evidence>
<dbReference type="Pfam" id="PF02951">
    <property type="entry name" value="GSH-S_N"/>
    <property type="match status" value="1"/>
</dbReference>
<dbReference type="Pfam" id="PF02955">
    <property type="entry name" value="GSH-S_ATP"/>
    <property type="match status" value="1"/>
</dbReference>
<evidence type="ECO:0000256" key="8">
    <source>
        <dbReference type="ARBA" id="ARBA00022842"/>
    </source>
</evidence>
<dbReference type="STRING" id="1000565.METUNv1_03389"/>
<evidence type="ECO:0000256" key="6">
    <source>
        <dbReference type="ARBA" id="ARBA00022741"/>
    </source>
</evidence>
<dbReference type="InterPro" id="IPR013815">
    <property type="entry name" value="ATP_grasp_subdomain_1"/>
</dbReference>
<accession>F5RFZ6</accession>
<keyword evidence="4 10" id="KW-0317">Glutathione biosynthesis</keyword>
<dbReference type="InterPro" id="IPR006284">
    <property type="entry name" value="Glut_synth_pro"/>
</dbReference>